<protein>
    <recommendedName>
        <fullName evidence="5">REJ domain-containing protein</fullName>
    </recommendedName>
</protein>
<keyword evidence="2" id="KW-0732">Signal</keyword>
<dbReference type="EMBL" id="KV442062">
    <property type="protein sequence ID" value="OAQ26891.1"/>
    <property type="molecule type" value="Genomic_DNA"/>
</dbReference>
<keyword evidence="1" id="KW-0812">Transmembrane</keyword>
<keyword evidence="1" id="KW-1133">Transmembrane helix</keyword>
<evidence type="ECO:0000313" key="4">
    <source>
        <dbReference type="Proteomes" id="UP000078512"/>
    </source>
</evidence>
<evidence type="ECO:0000256" key="2">
    <source>
        <dbReference type="SAM" id="SignalP"/>
    </source>
</evidence>
<proteinExistence type="predicted"/>
<sequence>MPLCPSLTLSLFFPFSLAFLIPRSLPSKAPPGSAAPRHLFLSISISLCAHLPPPSPVPLFFPPLFSPPLLFHYYVSITLLPSSFSLPLFFFFFLVFCCLLLLKK</sequence>
<accession>A0A197JR01</accession>
<feature type="transmembrane region" description="Helical" evidence="1">
    <location>
        <begin position="71"/>
        <end position="102"/>
    </location>
</feature>
<feature type="chain" id="PRO_5008276170" description="REJ domain-containing protein" evidence="2">
    <location>
        <begin position="19"/>
        <end position="104"/>
    </location>
</feature>
<evidence type="ECO:0000313" key="3">
    <source>
        <dbReference type="EMBL" id="OAQ26891.1"/>
    </source>
</evidence>
<keyword evidence="1" id="KW-0472">Membrane</keyword>
<keyword evidence="4" id="KW-1185">Reference proteome</keyword>
<evidence type="ECO:0000256" key="1">
    <source>
        <dbReference type="SAM" id="Phobius"/>
    </source>
</evidence>
<organism evidence="3 4">
    <name type="scientific">Linnemannia elongata AG-77</name>
    <dbReference type="NCBI Taxonomy" id="1314771"/>
    <lineage>
        <taxon>Eukaryota</taxon>
        <taxon>Fungi</taxon>
        <taxon>Fungi incertae sedis</taxon>
        <taxon>Mucoromycota</taxon>
        <taxon>Mortierellomycotina</taxon>
        <taxon>Mortierellomycetes</taxon>
        <taxon>Mortierellales</taxon>
        <taxon>Mortierellaceae</taxon>
        <taxon>Linnemannia</taxon>
    </lineage>
</organism>
<dbReference type="AlphaFoldDB" id="A0A197JR01"/>
<name>A0A197JR01_9FUNG</name>
<dbReference type="Proteomes" id="UP000078512">
    <property type="component" value="Unassembled WGS sequence"/>
</dbReference>
<reference evidence="3 4" key="1">
    <citation type="submission" date="2016-05" db="EMBL/GenBank/DDBJ databases">
        <title>Genome sequencing reveals origins of a unique bacterial endosymbiosis in the earliest lineages of terrestrial Fungi.</title>
        <authorList>
            <consortium name="DOE Joint Genome Institute"/>
            <person name="Uehling J."/>
            <person name="Gryganskyi A."/>
            <person name="Hameed K."/>
            <person name="Tschaplinski T."/>
            <person name="Misztal P."/>
            <person name="Wu S."/>
            <person name="Desiro A."/>
            <person name="Vande Pol N."/>
            <person name="Du Z.-Y."/>
            <person name="Zienkiewicz A."/>
            <person name="Zienkiewicz K."/>
            <person name="Morin E."/>
            <person name="Tisserant E."/>
            <person name="Splivallo R."/>
            <person name="Hainaut M."/>
            <person name="Henrissat B."/>
            <person name="Ohm R."/>
            <person name="Kuo A."/>
            <person name="Yan J."/>
            <person name="Lipzen A."/>
            <person name="Nolan M."/>
            <person name="Labutti K."/>
            <person name="Barry K."/>
            <person name="Goldstein A."/>
            <person name="Labbe J."/>
            <person name="Schadt C."/>
            <person name="Tuskan G."/>
            <person name="Grigoriev I."/>
            <person name="Martin F."/>
            <person name="Vilgalys R."/>
            <person name="Bonito G."/>
        </authorList>
    </citation>
    <scope>NUCLEOTIDE SEQUENCE [LARGE SCALE GENOMIC DNA]</scope>
    <source>
        <strain evidence="3 4">AG-77</strain>
    </source>
</reference>
<evidence type="ECO:0008006" key="5">
    <source>
        <dbReference type="Google" id="ProtNLM"/>
    </source>
</evidence>
<feature type="signal peptide" evidence="2">
    <location>
        <begin position="1"/>
        <end position="18"/>
    </location>
</feature>
<gene>
    <name evidence="3" type="ORF">K457DRAFT_670411</name>
</gene>